<comment type="caution">
    <text evidence="4">The sequence shown here is derived from an EMBL/GenBank/DDBJ whole genome shotgun (WGS) entry which is preliminary data.</text>
</comment>
<feature type="transmembrane region" description="Helical" evidence="2">
    <location>
        <begin position="5"/>
        <end position="22"/>
    </location>
</feature>
<feature type="compositionally biased region" description="Low complexity" evidence="1">
    <location>
        <begin position="567"/>
        <end position="585"/>
    </location>
</feature>
<feature type="transmembrane region" description="Helical" evidence="2">
    <location>
        <begin position="114"/>
        <end position="133"/>
    </location>
</feature>
<evidence type="ECO:0000313" key="4">
    <source>
        <dbReference type="EMBL" id="MFD1937791.1"/>
    </source>
</evidence>
<feature type="transmembrane region" description="Helical" evidence="2">
    <location>
        <begin position="163"/>
        <end position="180"/>
    </location>
</feature>
<dbReference type="PANTHER" id="PTHR42736">
    <property type="entry name" value="PROTEIN-GLUTAMINE GAMMA-GLUTAMYLTRANSFERASE"/>
    <property type="match status" value="1"/>
</dbReference>
<dbReference type="Pfam" id="PF01841">
    <property type="entry name" value="Transglut_core"/>
    <property type="match status" value="1"/>
</dbReference>
<feature type="transmembrane region" description="Helical" evidence="2">
    <location>
        <begin position="618"/>
        <end position="643"/>
    </location>
</feature>
<dbReference type="Gene3D" id="3.10.620.30">
    <property type="match status" value="1"/>
</dbReference>
<proteinExistence type="predicted"/>
<keyword evidence="2" id="KW-1133">Transmembrane helix</keyword>
<feature type="transmembrane region" description="Helical" evidence="2">
    <location>
        <begin position="140"/>
        <end position="157"/>
    </location>
</feature>
<evidence type="ECO:0000256" key="2">
    <source>
        <dbReference type="SAM" id="Phobius"/>
    </source>
</evidence>
<dbReference type="Pfam" id="PF11992">
    <property type="entry name" value="TgpA_N"/>
    <property type="match status" value="1"/>
</dbReference>
<name>A0ABW4T7U3_9ACTN</name>
<feature type="domain" description="Transglutaminase-like" evidence="3">
    <location>
        <begin position="479"/>
        <end position="548"/>
    </location>
</feature>
<dbReference type="PANTHER" id="PTHR42736:SF1">
    <property type="entry name" value="PROTEIN-GLUTAMINE GAMMA-GLUTAMYLTRANSFERASE"/>
    <property type="match status" value="1"/>
</dbReference>
<evidence type="ECO:0000313" key="5">
    <source>
        <dbReference type="Proteomes" id="UP001597368"/>
    </source>
</evidence>
<accession>A0ABW4T7U3</accession>
<gene>
    <name evidence="4" type="ORF">ACFSKW_40610</name>
</gene>
<keyword evidence="2" id="KW-0472">Membrane</keyword>
<dbReference type="Proteomes" id="UP001597368">
    <property type="component" value="Unassembled WGS sequence"/>
</dbReference>
<dbReference type="InterPro" id="IPR021878">
    <property type="entry name" value="TgpA_N"/>
</dbReference>
<dbReference type="EMBL" id="JBHUFV010000061">
    <property type="protein sequence ID" value="MFD1937791.1"/>
    <property type="molecule type" value="Genomic_DNA"/>
</dbReference>
<dbReference type="InterPro" id="IPR052901">
    <property type="entry name" value="Bact_TGase-like"/>
</dbReference>
<feature type="region of interest" description="Disordered" evidence="1">
    <location>
        <begin position="550"/>
        <end position="596"/>
    </location>
</feature>
<keyword evidence="2" id="KW-0812">Transmembrane</keyword>
<dbReference type="SUPFAM" id="SSF54001">
    <property type="entry name" value="Cysteine proteinases"/>
    <property type="match status" value="1"/>
</dbReference>
<reference evidence="5" key="1">
    <citation type="journal article" date="2019" name="Int. J. Syst. Evol. Microbiol.">
        <title>The Global Catalogue of Microorganisms (GCM) 10K type strain sequencing project: providing services to taxonomists for standard genome sequencing and annotation.</title>
        <authorList>
            <consortium name="The Broad Institute Genomics Platform"/>
            <consortium name="The Broad Institute Genome Sequencing Center for Infectious Disease"/>
            <person name="Wu L."/>
            <person name="Ma J."/>
        </authorList>
    </citation>
    <scope>NUCLEOTIDE SEQUENCE [LARGE SCALE GENOMIC DNA]</scope>
    <source>
        <strain evidence="5">ICMP 6774ER</strain>
    </source>
</reference>
<organism evidence="4 5">
    <name type="scientific">Nonomuraea mangrovi</name>
    <dbReference type="NCBI Taxonomy" id="2316207"/>
    <lineage>
        <taxon>Bacteria</taxon>
        <taxon>Bacillati</taxon>
        <taxon>Actinomycetota</taxon>
        <taxon>Actinomycetes</taxon>
        <taxon>Streptosporangiales</taxon>
        <taxon>Streptosporangiaceae</taxon>
        <taxon>Nonomuraea</taxon>
    </lineage>
</organism>
<sequence length="802" mass="86206">MRLPIWSGVATLAVSLTLYPLFDGGAWLWGSLGAVLAVSAAGVLASRLTLPGWAAPLLGLVALGVYLTAAYAGDKAWVLVVPTKESAVALLKLLATGFADIQRYAAPVPDEPPIAMLTTAGVGLIAIVVDLFVTRLRRAALAGLPLLALFTVPAAVLPDPIGWPAFILGALGFTSLLIADGRERVGHWGRAVLVRRSRAADEGVQESADTRGLRLSGKRIGFTAIALAVLLPALLPTLEPDPLFGFGVGGSGKGRGNSISIPDQVADLRGRLQLPENNTVLSYTSSDDTPRYLRIYSLDVFDGRRWTMNELKGRPENRVDQGPLPPPPGLASSMKTTRVETDIQVSEDITPLQFLPLPYPPQLVRAEGDWRADVDSLMVFSSGDVAGGLRYQVVSTEPEASADQLDAAPKTVDPAVAERYLKLPDLPPQIRQLAQRVVKDSKSPYEAAVNLQRFFTTTGGFTYSLATQGHDTDALRSFLEQTRAGYCEQFASAMAVLARSIGIPARVAIGYTGGTKIEGRWEVRTHDSHAWPELYFEGVGWLAFEPTPAGSAGQGTARVPDYSLPRPAETTPSSDPSTSAADGGDTPSSAPNSRDRLRELDPEGIYSGSVTPVETAPLWVTIALAVAGLLVILLIPALVRLVIRNRRVRTLTWKVSGPSDEVTARAEKVDASVAAAWAELDDVLCDYGMARVPSETPRALARRLTQQHEFGAEPAAAISTIASAVERLLFARDPGEIAPMRRELRTVRRALAATVSRTRRVRAALLPPSTLLRIRGLGEKILDGFDRLENIRLWNRAARRNT</sequence>
<evidence type="ECO:0000256" key="1">
    <source>
        <dbReference type="SAM" id="MobiDB-lite"/>
    </source>
</evidence>
<feature type="transmembrane region" description="Helical" evidence="2">
    <location>
        <begin position="220"/>
        <end position="238"/>
    </location>
</feature>
<keyword evidence="5" id="KW-1185">Reference proteome</keyword>
<evidence type="ECO:0000259" key="3">
    <source>
        <dbReference type="SMART" id="SM00460"/>
    </source>
</evidence>
<protein>
    <submittedName>
        <fullName evidence="4">TransglutaminaseTgpA domain-containing protein</fullName>
    </submittedName>
</protein>
<dbReference type="SMART" id="SM00460">
    <property type="entry name" value="TGc"/>
    <property type="match status" value="1"/>
</dbReference>
<feature type="transmembrane region" description="Helical" evidence="2">
    <location>
        <begin position="28"/>
        <end position="46"/>
    </location>
</feature>
<feature type="region of interest" description="Disordered" evidence="1">
    <location>
        <begin position="314"/>
        <end position="334"/>
    </location>
</feature>
<feature type="transmembrane region" description="Helical" evidence="2">
    <location>
        <begin position="53"/>
        <end position="72"/>
    </location>
</feature>
<dbReference type="RefSeq" id="WP_379579286.1">
    <property type="nucleotide sequence ID" value="NZ_JBHUFV010000061.1"/>
</dbReference>
<dbReference type="InterPro" id="IPR002931">
    <property type="entry name" value="Transglutaminase-like"/>
</dbReference>
<dbReference type="InterPro" id="IPR038765">
    <property type="entry name" value="Papain-like_cys_pep_sf"/>
</dbReference>